<dbReference type="PANTHER" id="PTHR12714">
    <property type="entry name" value="PROTEIN-S ISOPRENYLCYSTEINE O-METHYLTRANSFERASE"/>
    <property type="match status" value="1"/>
</dbReference>
<comment type="subcellular location">
    <subcellularLocation>
        <location evidence="1">Endomembrane system</location>
        <topology evidence="1">Multi-pass membrane protein</topology>
    </subcellularLocation>
</comment>
<dbReference type="AlphaFoldDB" id="A0A4R6X7M9"/>
<sequence>MSTALSIEFTSDVITFNRAYLACFYTFVALFYTTRILYLKRVTHTERVFHGSVFSANWWHHKIFDVFRVWIWLTCVIRYFYPSVDQYLGLLPALSADWVILAGTALLTTGFAWAIATHFILGRCWTSGINQKGPTQLVTNGMYGISRNPIYLGVLASQVGFFFALPSLFSLLCLAVGVITILRQTIEEERHLAQQFPDTYRQYQNAVPRWL</sequence>
<keyword evidence="4 5" id="KW-0472">Membrane</keyword>
<evidence type="ECO:0000256" key="2">
    <source>
        <dbReference type="ARBA" id="ARBA00022692"/>
    </source>
</evidence>
<dbReference type="GO" id="GO:0032259">
    <property type="term" value="P:methylation"/>
    <property type="evidence" value="ECO:0007669"/>
    <property type="project" value="UniProtKB-KW"/>
</dbReference>
<feature type="transmembrane region" description="Helical" evidence="5">
    <location>
        <begin position="100"/>
        <end position="121"/>
    </location>
</feature>
<dbReference type="EMBL" id="SNZA01000002">
    <property type="protein sequence ID" value="TDR13949.1"/>
    <property type="molecule type" value="Genomic_DNA"/>
</dbReference>
<accession>A0A4R6X7M9</accession>
<evidence type="ECO:0000256" key="4">
    <source>
        <dbReference type="ARBA" id="ARBA00023136"/>
    </source>
</evidence>
<keyword evidence="2 5" id="KW-0812">Transmembrane</keyword>
<dbReference type="OrthoDB" id="9811969at2"/>
<protein>
    <submittedName>
        <fullName evidence="6">Protein-S-isoprenylcysteine O-methyltransferase Ste14</fullName>
    </submittedName>
</protein>
<keyword evidence="6" id="KW-0808">Transferase</keyword>
<comment type="caution">
    <text evidence="6">The sequence shown here is derived from an EMBL/GenBank/DDBJ whole genome shotgun (WGS) entry which is preliminary data.</text>
</comment>
<dbReference type="GO" id="GO:0012505">
    <property type="term" value="C:endomembrane system"/>
    <property type="evidence" value="ECO:0007669"/>
    <property type="project" value="UniProtKB-SubCell"/>
</dbReference>
<reference evidence="6 7" key="1">
    <citation type="submission" date="2019-03" db="EMBL/GenBank/DDBJ databases">
        <title>Genomic Encyclopedia of Type Strains, Phase IV (KMG-IV): sequencing the most valuable type-strain genomes for metagenomic binning, comparative biology and taxonomic classification.</title>
        <authorList>
            <person name="Goeker M."/>
        </authorList>
    </citation>
    <scope>NUCLEOTIDE SEQUENCE [LARGE SCALE GENOMIC DNA]</scope>
    <source>
        <strain evidence="6 7">DSM 5604</strain>
    </source>
</reference>
<dbReference type="RefSeq" id="WP_133561185.1">
    <property type="nucleotide sequence ID" value="NZ_SNZA01000002.1"/>
</dbReference>
<dbReference type="InterPro" id="IPR007318">
    <property type="entry name" value="Phopholipid_MeTrfase"/>
</dbReference>
<proteinExistence type="predicted"/>
<evidence type="ECO:0000256" key="5">
    <source>
        <dbReference type="SAM" id="Phobius"/>
    </source>
</evidence>
<dbReference type="PANTHER" id="PTHR12714:SF24">
    <property type="entry name" value="SLR1182 PROTEIN"/>
    <property type="match status" value="1"/>
</dbReference>
<evidence type="ECO:0000313" key="7">
    <source>
        <dbReference type="Proteomes" id="UP000295729"/>
    </source>
</evidence>
<feature type="transmembrane region" description="Helical" evidence="5">
    <location>
        <begin position="150"/>
        <end position="182"/>
    </location>
</feature>
<evidence type="ECO:0000313" key="6">
    <source>
        <dbReference type="EMBL" id="TDR13949.1"/>
    </source>
</evidence>
<organism evidence="6 7">
    <name type="scientific">Marinomonas communis</name>
    <dbReference type="NCBI Taxonomy" id="28254"/>
    <lineage>
        <taxon>Bacteria</taxon>
        <taxon>Pseudomonadati</taxon>
        <taxon>Pseudomonadota</taxon>
        <taxon>Gammaproteobacteria</taxon>
        <taxon>Oceanospirillales</taxon>
        <taxon>Oceanospirillaceae</taxon>
        <taxon>Marinomonas</taxon>
    </lineage>
</organism>
<keyword evidence="6" id="KW-0489">Methyltransferase</keyword>
<dbReference type="Pfam" id="PF04191">
    <property type="entry name" value="PEMT"/>
    <property type="match status" value="1"/>
</dbReference>
<feature type="transmembrane region" description="Helical" evidence="5">
    <location>
        <begin position="19"/>
        <end position="38"/>
    </location>
</feature>
<evidence type="ECO:0000256" key="1">
    <source>
        <dbReference type="ARBA" id="ARBA00004127"/>
    </source>
</evidence>
<feature type="transmembrane region" description="Helical" evidence="5">
    <location>
        <begin position="59"/>
        <end position="80"/>
    </location>
</feature>
<dbReference type="GO" id="GO:0008168">
    <property type="term" value="F:methyltransferase activity"/>
    <property type="evidence" value="ECO:0007669"/>
    <property type="project" value="UniProtKB-KW"/>
</dbReference>
<evidence type="ECO:0000256" key="3">
    <source>
        <dbReference type="ARBA" id="ARBA00022989"/>
    </source>
</evidence>
<keyword evidence="7" id="KW-1185">Reference proteome</keyword>
<dbReference type="Gene3D" id="1.20.120.1630">
    <property type="match status" value="1"/>
</dbReference>
<keyword evidence="3 5" id="KW-1133">Transmembrane helix</keyword>
<dbReference type="Proteomes" id="UP000295729">
    <property type="component" value="Unassembled WGS sequence"/>
</dbReference>
<name>A0A4R6X7M9_9GAMM</name>
<gene>
    <name evidence="6" type="ORF">C8D85_1482</name>
</gene>